<comment type="subcellular location">
    <subcellularLocation>
        <location evidence="1 7">Nucleus</location>
    </subcellularLocation>
</comment>
<evidence type="ECO:0000256" key="6">
    <source>
        <dbReference type="ARBA" id="ARBA00023242"/>
    </source>
</evidence>
<keyword evidence="4 7" id="KW-0233">DNA recombination</keyword>
<sequence>MARTAKFSDAGGSTRATPRNGASSRPSDSNEEDSTLSPSPTPSTSFSSDKENRQSTSAAATSRGKGKGRAMGPPSTVASNGPTPRAGQKRKLADRAEQPNVTQNLHQQHLEEVANKDLYDPDQDIEQRRALKRDYRDLSRELTDSRAEYLAPSSDGLIKTLNRSNELYNTVKQTSDATLDSRLLVSTADLSMKRTTQLNLGDNATGIDIDDFVSKCITFMRNGPAEGHGSTQARRRRGGRLNDDSDEEGNAVEGYDEGDAFNWEYLGRQACCPYSVRPPVPGFLLGPLSVQRRVRRATQRTQRLGNRNVGVAVRPEELQAKDLEKSESSNLTIICENIRILLRKTIDERIEAMKQEDTDNSTEAEFNALMVKHGISADEGVPLFEFVMNPRSFGQTVENLFYVSFLIKDGYAGIGNDANLMPTLRWQDVQNRKGEQSSGSQKNQAVFHLDFETWEDIIRCFDIKKSIIPHRKPDPKANVSGSGWYA</sequence>
<evidence type="ECO:0000256" key="3">
    <source>
        <dbReference type="ARBA" id="ARBA00022763"/>
    </source>
</evidence>
<comment type="function">
    <text evidence="7">Component of the SMC5-SMC6 complex, that promotes sister chromatid alignment after DNA damage and facilitates double-stranded DNA breaks (DSBs) repair via homologous recombination between sister chromatids.</text>
</comment>
<dbReference type="EMBL" id="JAPUFD010000018">
    <property type="protein sequence ID" value="MDI1492199.1"/>
    <property type="molecule type" value="Genomic_DNA"/>
</dbReference>
<dbReference type="InterPro" id="IPR027786">
    <property type="entry name" value="Nse4/EID"/>
</dbReference>
<feature type="compositionally biased region" description="Low complexity" evidence="8">
    <location>
        <begin position="35"/>
        <end position="47"/>
    </location>
</feature>
<dbReference type="GO" id="GO:0006310">
    <property type="term" value="P:DNA recombination"/>
    <property type="evidence" value="ECO:0007669"/>
    <property type="project" value="UniProtKB-UniRule"/>
</dbReference>
<evidence type="ECO:0000256" key="8">
    <source>
        <dbReference type="SAM" id="MobiDB-lite"/>
    </source>
</evidence>
<evidence type="ECO:0000256" key="1">
    <source>
        <dbReference type="ARBA" id="ARBA00004123"/>
    </source>
</evidence>
<dbReference type="PANTHER" id="PTHR16140">
    <property type="entry name" value="NON-STRUCTURAL MAINTENANCE OF CHROMOSOMES ELEMENT 4"/>
    <property type="match status" value="1"/>
</dbReference>
<proteinExistence type="inferred from homology"/>
<keyword evidence="6 7" id="KW-0539">Nucleus</keyword>
<dbReference type="Pfam" id="PF15412">
    <property type="entry name" value="Nse4-Nse3_bdg"/>
    <property type="match status" value="1"/>
</dbReference>
<comment type="similarity">
    <text evidence="2 7">Belongs to the NSE4 family.</text>
</comment>
<feature type="compositionally biased region" description="Acidic residues" evidence="8">
    <location>
        <begin position="244"/>
        <end position="253"/>
    </location>
</feature>
<dbReference type="Proteomes" id="UP001161017">
    <property type="component" value="Unassembled WGS sequence"/>
</dbReference>
<reference evidence="11" key="1">
    <citation type="journal article" date="2023" name="Genome Biol. Evol.">
        <title>First Whole Genome Sequence and Flow Cytometry Genome Size Data for the Lichen-Forming Fungus Ramalina farinacea (Ascomycota).</title>
        <authorList>
            <person name="Llewellyn T."/>
            <person name="Mian S."/>
            <person name="Hill R."/>
            <person name="Leitch I.J."/>
            <person name="Gaya E."/>
        </authorList>
    </citation>
    <scope>NUCLEOTIDE SEQUENCE</scope>
    <source>
        <strain evidence="11">LIQ254RAFAR</strain>
    </source>
</reference>
<feature type="domain" description="Nse4/EID protein Nse3/MAGE-binding" evidence="10">
    <location>
        <begin position="180"/>
        <end position="239"/>
    </location>
</feature>
<feature type="compositionally biased region" description="Polar residues" evidence="8">
    <location>
        <begin position="14"/>
        <end position="27"/>
    </location>
</feature>
<dbReference type="InterPro" id="IPR014854">
    <property type="entry name" value="Nse4_C"/>
</dbReference>
<feature type="region of interest" description="Disordered" evidence="8">
    <location>
        <begin position="1"/>
        <end position="103"/>
    </location>
</feature>
<name>A0AA43QV78_9LECA</name>
<feature type="domain" description="Non-structural maintenance of chromosome element 4 C-terminal" evidence="9">
    <location>
        <begin position="381"/>
        <end position="468"/>
    </location>
</feature>
<feature type="region of interest" description="Disordered" evidence="8">
    <location>
        <begin position="223"/>
        <end position="253"/>
    </location>
</feature>
<dbReference type="GO" id="GO:0006281">
    <property type="term" value="P:DNA repair"/>
    <property type="evidence" value="ECO:0007669"/>
    <property type="project" value="UniProtKB-UniRule"/>
</dbReference>
<evidence type="ECO:0000256" key="7">
    <source>
        <dbReference type="RuleBase" id="RU365071"/>
    </source>
</evidence>
<accession>A0AA43QV78</accession>
<organism evidence="11 12">
    <name type="scientific">Ramalina farinacea</name>
    <dbReference type="NCBI Taxonomy" id="258253"/>
    <lineage>
        <taxon>Eukaryota</taxon>
        <taxon>Fungi</taxon>
        <taxon>Dikarya</taxon>
        <taxon>Ascomycota</taxon>
        <taxon>Pezizomycotina</taxon>
        <taxon>Lecanoromycetes</taxon>
        <taxon>OSLEUM clade</taxon>
        <taxon>Lecanoromycetidae</taxon>
        <taxon>Lecanorales</taxon>
        <taxon>Lecanorineae</taxon>
        <taxon>Ramalinaceae</taxon>
        <taxon>Ramalina</taxon>
    </lineage>
</organism>
<evidence type="ECO:0000256" key="2">
    <source>
        <dbReference type="ARBA" id="ARBA00008997"/>
    </source>
</evidence>
<evidence type="ECO:0000313" key="12">
    <source>
        <dbReference type="Proteomes" id="UP001161017"/>
    </source>
</evidence>
<evidence type="ECO:0000259" key="10">
    <source>
        <dbReference type="Pfam" id="PF15412"/>
    </source>
</evidence>
<evidence type="ECO:0000313" key="11">
    <source>
        <dbReference type="EMBL" id="MDI1492199.1"/>
    </source>
</evidence>
<dbReference type="GO" id="GO:0005634">
    <property type="term" value="C:nucleus"/>
    <property type="evidence" value="ECO:0007669"/>
    <property type="project" value="UniProtKB-SubCell"/>
</dbReference>
<gene>
    <name evidence="11" type="ORF">OHK93_003411</name>
</gene>
<dbReference type="Pfam" id="PF08743">
    <property type="entry name" value="Nse4_C"/>
    <property type="match status" value="1"/>
</dbReference>
<evidence type="ECO:0000256" key="4">
    <source>
        <dbReference type="ARBA" id="ARBA00023172"/>
    </source>
</evidence>
<evidence type="ECO:0000256" key="5">
    <source>
        <dbReference type="ARBA" id="ARBA00023204"/>
    </source>
</evidence>
<comment type="caution">
    <text evidence="11">The sequence shown here is derived from an EMBL/GenBank/DDBJ whole genome shotgun (WGS) entry which is preliminary data.</text>
</comment>
<keyword evidence="5 7" id="KW-0234">DNA repair</keyword>
<keyword evidence="12" id="KW-1185">Reference proteome</keyword>
<dbReference type="InterPro" id="IPR029225">
    <property type="entry name" value="Nse4_Nse3-bd"/>
</dbReference>
<dbReference type="AlphaFoldDB" id="A0AA43QV78"/>
<comment type="subunit">
    <text evidence="7">Component of the SMC5-SMC6 complex.</text>
</comment>
<protein>
    <recommendedName>
        <fullName evidence="7">Non-structural maintenance of chromosomes element 4</fullName>
    </recommendedName>
</protein>
<dbReference type="GO" id="GO:0030915">
    <property type="term" value="C:Smc5-Smc6 complex"/>
    <property type="evidence" value="ECO:0007669"/>
    <property type="project" value="UniProtKB-UniRule"/>
</dbReference>
<evidence type="ECO:0000259" key="9">
    <source>
        <dbReference type="Pfam" id="PF08743"/>
    </source>
</evidence>
<keyword evidence="3 7" id="KW-0227">DNA damage</keyword>
<dbReference type="PANTHER" id="PTHR16140:SF0">
    <property type="entry name" value="NON-STRUCTURAL MAINTENANCE OF CHROMOSOMES ELEMENT 4"/>
    <property type="match status" value="1"/>
</dbReference>